<dbReference type="EMBL" id="EF530732">
    <property type="protein sequence ID" value="ABU51107.1"/>
    <property type="molecule type" value="Genomic_DNA"/>
</dbReference>
<reference evidence="2" key="1">
    <citation type="journal article" date="2009" name="Appl. Environ. Microbiol.">
        <title>Metagenome-derived clones encoding two novel lactonase family proteins involved in biofilm inhibition in Pseudomonas aeruginosa.</title>
        <authorList>
            <person name="Schipper C."/>
            <person name="Hornung C."/>
            <person name="Bijtenhoorn P."/>
            <person name="Quitschau M."/>
            <person name="Grond S."/>
            <person name="Streit W.R."/>
        </authorList>
    </citation>
    <scope>NUCLEOTIDE SEQUENCE</scope>
</reference>
<feature type="compositionally biased region" description="Polar residues" evidence="1">
    <location>
        <begin position="12"/>
        <end position="25"/>
    </location>
</feature>
<feature type="region of interest" description="Disordered" evidence="1">
    <location>
        <begin position="1"/>
        <end position="33"/>
    </location>
</feature>
<accession>B2BKB8</accession>
<protein>
    <submittedName>
        <fullName evidence="2">BpiB04</fullName>
    </submittedName>
</protein>
<organism evidence="2">
    <name type="scientific">uncultured bacterium Bio7</name>
    <dbReference type="NCBI Taxonomy" id="460940"/>
    <lineage>
        <taxon>Bacteria</taxon>
        <taxon>environmental samples</taxon>
    </lineage>
</organism>
<proteinExistence type="predicted"/>
<name>B2BKB8_9BACT</name>
<sequence length="135" mass="15193">MWNQHPEPTGSRWATPTSLEIQQNPGHPPLKADSRDSKIAFWTAVDFAKARDGLRKQYSQYWDLDRDRAGVIDAYVPIHEDPMIGIDGACPDVPPYGEYFSDGLHLTGKAGYPAVRSGYPYFANRMQRYLASAAF</sequence>
<dbReference type="AlphaFoldDB" id="B2BKB8"/>
<gene>
    <name evidence="2" type="primary">bpiB04</name>
</gene>
<evidence type="ECO:0000256" key="1">
    <source>
        <dbReference type="SAM" id="MobiDB-lite"/>
    </source>
</evidence>
<evidence type="ECO:0000313" key="2">
    <source>
        <dbReference type="EMBL" id="ABU51107.1"/>
    </source>
</evidence>